<dbReference type="EMBL" id="BAAACF010000002">
    <property type="protein sequence ID" value="GAA0725979.1"/>
    <property type="molecule type" value="Genomic_DNA"/>
</dbReference>
<feature type="domain" description="Fluoroacetyl-CoA-specific thioesterase-like" evidence="1">
    <location>
        <begin position="20"/>
        <end position="122"/>
    </location>
</feature>
<reference evidence="2 3" key="1">
    <citation type="journal article" date="2019" name="Int. J. Syst. Evol. Microbiol.">
        <title>The Global Catalogue of Microorganisms (GCM) 10K type strain sequencing project: providing services to taxonomists for standard genome sequencing and annotation.</title>
        <authorList>
            <consortium name="The Broad Institute Genomics Platform"/>
            <consortium name="The Broad Institute Genome Sequencing Center for Infectious Disease"/>
            <person name="Wu L."/>
            <person name="Ma J."/>
        </authorList>
    </citation>
    <scope>NUCLEOTIDE SEQUENCE [LARGE SCALE GENOMIC DNA]</scope>
    <source>
        <strain evidence="2 3">JCM 1405</strain>
    </source>
</reference>
<dbReference type="InterPro" id="IPR054485">
    <property type="entry name" value="FlK-like_dom"/>
</dbReference>
<dbReference type="Pfam" id="PF22636">
    <property type="entry name" value="FlK"/>
    <property type="match status" value="1"/>
</dbReference>
<proteinExistence type="predicted"/>
<accession>A0ABN1J1J2</accession>
<evidence type="ECO:0000313" key="3">
    <source>
        <dbReference type="Proteomes" id="UP001500339"/>
    </source>
</evidence>
<gene>
    <name evidence="2" type="ORF">GCM10008905_22020</name>
</gene>
<evidence type="ECO:0000259" key="1">
    <source>
        <dbReference type="Pfam" id="PF22636"/>
    </source>
</evidence>
<comment type="caution">
    <text evidence="2">The sequence shown here is derived from an EMBL/GenBank/DDBJ whole genome shotgun (WGS) entry which is preliminary data.</text>
</comment>
<protein>
    <submittedName>
        <fullName evidence="2">Thioesterase family protein</fullName>
    </submittedName>
</protein>
<dbReference type="InterPro" id="IPR029069">
    <property type="entry name" value="HotDog_dom_sf"/>
</dbReference>
<organism evidence="2 3">
    <name type="scientific">Clostridium malenominatum</name>
    <dbReference type="NCBI Taxonomy" id="1539"/>
    <lineage>
        <taxon>Bacteria</taxon>
        <taxon>Bacillati</taxon>
        <taxon>Bacillota</taxon>
        <taxon>Clostridia</taxon>
        <taxon>Eubacteriales</taxon>
        <taxon>Clostridiaceae</taxon>
        <taxon>Clostridium</taxon>
    </lineage>
</organism>
<evidence type="ECO:0000313" key="2">
    <source>
        <dbReference type="EMBL" id="GAA0725979.1"/>
    </source>
</evidence>
<keyword evidence="3" id="KW-1185">Reference proteome</keyword>
<dbReference type="SUPFAM" id="SSF54637">
    <property type="entry name" value="Thioesterase/thiol ester dehydrase-isomerase"/>
    <property type="match status" value="1"/>
</dbReference>
<dbReference type="PIRSF" id="PIRSF014972">
    <property type="entry name" value="FlK"/>
    <property type="match status" value="1"/>
</dbReference>
<dbReference type="PANTHER" id="PTHR36934">
    <property type="entry name" value="BLR0278 PROTEIN"/>
    <property type="match status" value="1"/>
</dbReference>
<dbReference type="InterPro" id="IPR025540">
    <property type="entry name" value="FlK"/>
</dbReference>
<dbReference type="PANTHER" id="PTHR36934:SF1">
    <property type="entry name" value="THIOESTERASE DOMAIN-CONTAINING PROTEIN"/>
    <property type="match status" value="1"/>
</dbReference>
<sequence length="130" mass="14238">MIKMSFDLKEGINSIVEITVSEKDTAIEHGSGDLPVFATPAMIGLMENAAKGCVGSHLTSEFTTVGIDISVKHIKATPLNMKVKGEAVLEKIDGKKLFFKVNAWDELGKIGEGTHVRYIVNSKDFMERIK</sequence>
<name>A0ABN1J1J2_9CLOT</name>
<dbReference type="Proteomes" id="UP001500339">
    <property type="component" value="Unassembled WGS sequence"/>
</dbReference>
<dbReference type="Gene3D" id="3.10.129.10">
    <property type="entry name" value="Hotdog Thioesterase"/>
    <property type="match status" value="1"/>
</dbReference>